<dbReference type="InterPro" id="IPR000551">
    <property type="entry name" value="MerR-type_HTH_dom"/>
</dbReference>
<dbReference type="CDD" id="cd01282">
    <property type="entry name" value="HTH_MerR-like_sg3"/>
    <property type="match status" value="1"/>
</dbReference>
<dbReference type="PROSITE" id="PS50937">
    <property type="entry name" value="HTH_MERR_2"/>
    <property type="match status" value="1"/>
</dbReference>
<dbReference type="PRINTS" id="PR00040">
    <property type="entry name" value="HTHMERR"/>
</dbReference>
<evidence type="ECO:0000256" key="2">
    <source>
        <dbReference type="ARBA" id="ARBA00023125"/>
    </source>
</evidence>
<evidence type="ECO:0000259" key="5">
    <source>
        <dbReference type="PROSITE" id="PS50937"/>
    </source>
</evidence>
<dbReference type="OrthoDB" id="9806513at2"/>
<proteinExistence type="predicted"/>
<keyword evidence="2 6" id="KW-0238">DNA-binding</keyword>
<dbReference type="SUPFAM" id="SSF46955">
    <property type="entry name" value="Putative DNA-binding domain"/>
    <property type="match status" value="1"/>
</dbReference>
<keyword evidence="4" id="KW-0175">Coiled coil</keyword>
<dbReference type="Pfam" id="PF13411">
    <property type="entry name" value="MerR_1"/>
    <property type="match status" value="1"/>
</dbReference>
<gene>
    <name evidence="6" type="ORF">BCM02_105433</name>
</gene>
<dbReference type="GO" id="GO:0003677">
    <property type="term" value="F:DNA binding"/>
    <property type="evidence" value="ECO:0007669"/>
    <property type="project" value="UniProtKB-KW"/>
</dbReference>
<name>A0A5S5C928_9BACL</name>
<dbReference type="InterPro" id="IPR047057">
    <property type="entry name" value="MerR_fam"/>
</dbReference>
<dbReference type="SMART" id="SM00422">
    <property type="entry name" value="HTH_MERR"/>
    <property type="match status" value="1"/>
</dbReference>
<dbReference type="AlphaFoldDB" id="A0A5S5C928"/>
<dbReference type="EMBL" id="VNHS01000005">
    <property type="protein sequence ID" value="TYP74886.1"/>
    <property type="molecule type" value="Genomic_DNA"/>
</dbReference>
<evidence type="ECO:0000256" key="1">
    <source>
        <dbReference type="ARBA" id="ARBA00023015"/>
    </source>
</evidence>
<feature type="domain" description="HTH merR-type" evidence="5">
    <location>
        <begin position="1"/>
        <end position="68"/>
    </location>
</feature>
<keyword evidence="3" id="KW-0804">Transcription</keyword>
<dbReference type="InterPro" id="IPR009061">
    <property type="entry name" value="DNA-bd_dom_put_sf"/>
</dbReference>
<accession>A0A5S5C928</accession>
<evidence type="ECO:0000256" key="3">
    <source>
        <dbReference type="ARBA" id="ARBA00023163"/>
    </source>
</evidence>
<dbReference type="GO" id="GO:0003700">
    <property type="term" value="F:DNA-binding transcription factor activity"/>
    <property type="evidence" value="ECO:0007669"/>
    <property type="project" value="InterPro"/>
</dbReference>
<evidence type="ECO:0000313" key="6">
    <source>
        <dbReference type="EMBL" id="TYP74886.1"/>
    </source>
</evidence>
<dbReference type="PANTHER" id="PTHR30204">
    <property type="entry name" value="REDOX-CYCLING DRUG-SENSING TRANSCRIPTIONAL ACTIVATOR SOXR"/>
    <property type="match status" value="1"/>
</dbReference>
<dbReference type="Proteomes" id="UP000323257">
    <property type="component" value="Unassembled WGS sequence"/>
</dbReference>
<dbReference type="PROSITE" id="PS00552">
    <property type="entry name" value="HTH_MERR_1"/>
    <property type="match status" value="1"/>
</dbReference>
<feature type="coiled-coil region" evidence="4">
    <location>
        <begin position="81"/>
        <end position="108"/>
    </location>
</feature>
<comment type="caution">
    <text evidence="6">The sequence shown here is derived from an EMBL/GenBank/DDBJ whole genome shotgun (WGS) entry which is preliminary data.</text>
</comment>
<sequence>MKIGQLSEATGVSIRSLRYYEQQGLIASIRQANGYRTYSPLTVETVEAIKLYLNLGLTTEQIAGFLTCVIQNKEAFCAEVMPVYERKLAEIERQIVQLNQIRTNLVDRMTALTAEQNRTICEECGANDDPKRSQS</sequence>
<dbReference type="Gene3D" id="1.10.1660.10">
    <property type="match status" value="1"/>
</dbReference>
<protein>
    <submittedName>
        <fullName evidence="6">DNA-binding transcriptional MerR regulator</fullName>
    </submittedName>
</protein>
<evidence type="ECO:0000256" key="4">
    <source>
        <dbReference type="SAM" id="Coils"/>
    </source>
</evidence>
<dbReference type="PANTHER" id="PTHR30204:SF94">
    <property type="entry name" value="HEAVY METAL-DEPENDENT TRANSCRIPTIONAL REGULATOR HI_0293-RELATED"/>
    <property type="match status" value="1"/>
</dbReference>
<dbReference type="RefSeq" id="WP_148930103.1">
    <property type="nucleotide sequence ID" value="NZ_VNHS01000005.1"/>
</dbReference>
<reference evidence="6 7" key="1">
    <citation type="submission" date="2019-07" db="EMBL/GenBank/DDBJ databases">
        <title>Genomic Encyclopedia of Type Strains, Phase III (KMG-III): the genomes of soil and plant-associated and newly described type strains.</title>
        <authorList>
            <person name="Whitman W."/>
        </authorList>
    </citation>
    <scope>NUCLEOTIDE SEQUENCE [LARGE SCALE GENOMIC DNA]</scope>
    <source>
        <strain evidence="6 7">BL24</strain>
    </source>
</reference>
<keyword evidence="7" id="KW-1185">Reference proteome</keyword>
<organism evidence="6 7">
    <name type="scientific">Paenibacillus methanolicus</name>
    <dbReference type="NCBI Taxonomy" id="582686"/>
    <lineage>
        <taxon>Bacteria</taxon>
        <taxon>Bacillati</taxon>
        <taxon>Bacillota</taxon>
        <taxon>Bacilli</taxon>
        <taxon>Bacillales</taxon>
        <taxon>Paenibacillaceae</taxon>
        <taxon>Paenibacillus</taxon>
    </lineage>
</organism>
<keyword evidence="1" id="KW-0805">Transcription regulation</keyword>
<evidence type="ECO:0000313" key="7">
    <source>
        <dbReference type="Proteomes" id="UP000323257"/>
    </source>
</evidence>